<evidence type="ECO:0000256" key="2">
    <source>
        <dbReference type="SAM" id="SignalP"/>
    </source>
</evidence>
<dbReference type="RefSeq" id="WP_150966235.1">
    <property type="nucleotide sequence ID" value="NZ_VZZJ01000033.1"/>
</dbReference>
<feature type="chain" id="PRO_5026969984" evidence="2">
    <location>
        <begin position="26"/>
        <end position="380"/>
    </location>
</feature>
<feature type="signal peptide" evidence="2">
    <location>
        <begin position="1"/>
        <end position="25"/>
    </location>
</feature>
<keyword evidence="4" id="KW-1185">Reference proteome</keyword>
<protein>
    <submittedName>
        <fullName evidence="3">Uncharacterized protein</fullName>
    </submittedName>
</protein>
<name>A0A6N6MKA6_9HYPH</name>
<feature type="compositionally biased region" description="Polar residues" evidence="1">
    <location>
        <begin position="359"/>
        <end position="368"/>
    </location>
</feature>
<evidence type="ECO:0000256" key="1">
    <source>
        <dbReference type="SAM" id="MobiDB-lite"/>
    </source>
</evidence>
<dbReference type="AlphaFoldDB" id="A0A6N6MKA6"/>
<evidence type="ECO:0000313" key="3">
    <source>
        <dbReference type="EMBL" id="KAB1070039.1"/>
    </source>
</evidence>
<comment type="caution">
    <text evidence="3">The sequence shown here is derived from an EMBL/GenBank/DDBJ whole genome shotgun (WGS) entry which is preliminary data.</text>
</comment>
<accession>A0A6N6MKA6</accession>
<organism evidence="3 4">
    <name type="scientific">Methylobacterium planeticum</name>
    <dbReference type="NCBI Taxonomy" id="2615211"/>
    <lineage>
        <taxon>Bacteria</taxon>
        <taxon>Pseudomonadati</taxon>
        <taxon>Pseudomonadota</taxon>
        <taxon>Alphaproteobacteria</taxon>
        <taxon>Hyphomicrobiales</taxon>
        <taxon>Methylobacteriaceae</taxon>
        <taxon>Methylobacterium</taxon>
    </lineage>
</organism>
<dbReference type="Proteomes" id="UP000441523">
    <property type="component" value="Unassembled WGS sequence"/>
</dbReference>
<keyword evidence="2" id="KW-0732">Signal</keyword>
<proteinExistence type="predicted"/>
<dbReference type="EMBL" id="VZZJ01000033">
    <property type="protein sequence ID" value="KAB1070039.1"/>
    <property type="molecule type" value="Genomic_DNA"/>
</dbReference>
<feature type="region of interest" description="Disordered" evidence="1">
    <location>
        <begin position="359"/>
        <end position="380"/>
    </location>
</feature>
<sequence>MLATLPKIVLVIVALCSMSPSAACADASGPACLPVGADGRPVLAFQQPDVPGPQVQAVVTNAVIPAWNRFQVLNAMAPAGTPLVPLTWNPNQFTGMPDLPPSAKWGSANAYANSAIMVSGRTVGLWADGADPDLKPSPAAVWPGGSLSAGCWFPGGNAPQLFRHADDAVTVAYDLSVAYDGAGGEALSQAYFAFIIEDRACMARHVTVASGHPNYGALHRQAENKCSLSFNITNYATNRQVATQYNTQPDPTGSANSLIINAGIDAGTKGATWLRKIAGSYHARPFSTDHIEFQLLASGVSELVSTAKEGDPALDISSDPTRYDLNVFAINNEVIAPCRQNSCGQLAQLGLRVSNFRVQQHSARQDPSSGPARRDRPPPR</sequence>
<evidence type="ECO:0000313" key="4">
    <source>
        <dbReference type="Proteomes" id="UP000441523"/>
    </source>
</evidence>
<reference evidence="3 4" key="1">
    <citation type="submission" date="2019-09" db="EMBL/GenBank/DDBJ databases">
        <title>YIM 132548 draft genome.</title>
        <authorList>
            <person name="Jiang L."/>
        </authorList>
    </citation>
    <scope>NUCLEOTIDE SEQUENCE [LARGE SCALE GENOMIC DNA]</scope>
    <source>
        <strain evidence="3 4">YIM 132548</strain>
    </source>
</reference>
<gene>
    <name evidence="3" type="ORF">F6X51_23995</name>
</gene>